<dbReference type="Pfam" id="PF00583">
    <property type="entry name" value="Acetyltransf_1"/>
    <property type="match status" value="1"/>
</dbReference>
<dbReference type="SUPFAM" id="SSF55729">
    <property type="entry name" value="Acyl-CoA N-acyltransferases (Nat)"/>
    <property type="match status" value="1"/>
</dbReference>
<dbReference type="InterPro" id="IPR000182">
    <property type="entry name" value="GNAT_dom"/>
</dbReference>
<evidence type="ECO:0000256" key="1">
    <source>
        <dbReference type="ARBA" id="ARBA00022679"/>
    </source>
</evidence>
<accession>A0A553IA69</accession>
<evidence type="ECO:0000313" key="4">
    <source>
        <dbReference type="EMBL" id="TRX97087.1"/>
    </source>
</evidence>
<feature type="domain" description="N-acetyltransferase" evidence="3">
    <location>
        <begin position="2"/>
        <end position="165"/>
    </location>
</feature>
<evidence type="ECO:0000256" key="2">
    <source>
        <dbReference type="ARBA" id="ARBA00023315"/>
    </source>
</evidence>
<sequence length="168" mass="19180">MASIRPRRDEDLPTCVEIIKAVYHDSGYPVGGVDQALEELQADDRAWVAEDDGEIIGHVAMNEARETYLNVALWLEKHPQTTTTNIALLARLFVHPEARRRGAATMLIRAVEEAARVEEKRLLILALIKDQDAIRLYRRLGWQYYGTRVFRWGEGKEMDAECFVSPLS</sequence>
<dbReference type="CDD" id="cd04301">
    <property type="entry name" value="NAT_SF"/>
    <property type="match status" value="1"/>
</dbReference>
<dbReference type="Proteomes" id="UP000319160">
    <property type="component" value="Unassembled WGS sequence"/>
</dbReference>
<dbReference type="AlphaFoldDB" id="A0A553IA69"/>
<evidence type="ECO:0000313" key="5">
    <source>
        <dbReference type="Proteomes" id="UP000319160"/>
    </source>
</evidence>
<dbReference type="GO" id="GO:0016747">
    <property type="term" value="F:acyltransferase activity, transferring groups other than amino-acyl groups"/>
    <property type="evidence" value="ECO:0007669"/>
    <property type="project" value="InterPro"/>
</dbReference>
<dbReference type="PANTHER" id="PTHR43877">
    <property type="entry name" value="AMINOALKYLPHOSPHONATE N-ACETYLTRANSFERASE-RELATED-RELATED"/>
    <property type="match status" value="1"/>
</dbReference>
<dbReference type="EMBL" id="VFLP01000007">
    <property type="protein sequence ID" value="TRX97087.1"/>
    <property type="molecule type" value="Genomic_DNA"/>
</dbReference>
<dbReference type="OrthoDB" id="41532at2759"/>
<reference evidence="5" key="1">
    <citation type="submission" date="2019-06" db="EMBL/GenBank/DDBJ databases">
        <title>Draft genome sequence of the griseofulvin-producing fungus Xylaria cubensis strain G536.</title>
        <authorList>
            <person name="Mead M.E."/>
            <person name="Raja H.A."/>
            <person name="Steenwyk J.L."/>
            <person name="Knowles S.L."/>
            <person name="Oberlies N.H."/>
            <person name="Rokas A."/>
        </authorList>
    </citation>
    <scope>NUCLEOTIDE SEQUENCE [LARGE SCALE GENOMIC DNA]</scope>
    <source>
        <strain evidence="5">G536</strain>
    </source>
</reference>
<dbReference type="PROSITE" id="PS51186">
    <property type="entry name" value="GNAT"/>
    <property type="match status" value="1"/>
</dbReference>
<dbReference type="Gene3D" id="3.40.630.30">
    <property type="match status" value="1"/>
</dbReference>
<dbReference type="InterPro" id="IPR050832">
    <property type="entry name" value="Bact_Acetyltransf"/>
</dbReference>
<keyword evidence="2" id="KW-0012">Acyltransferase</keyword>
<keyword evidence="5" id="KW-1185">Reference proteome</keyword>
<keyword evidence="1" id="KW-0808">Transferase</keyword>
<evidence type="ECO:0000259" key="3">
    <source>
        <dbReference type="PROSITE" id="PS51186"/>
    </source>
</evidence>
<gene>
    <name evidence="4" type="ORF">FHL15_001881</name>
</gene>
<organism evidence="4 5">
    <name type="scientific">Xylaria flabelliformis</name>
    <dbReference type="NCBI Taxonomy" id="2512241"/>
    <lineage>
        <taxon>Eukaryota</taxon>
        <taxon>Fungi</taxon>
        <taxon>Dikarya</taxon>
        <taxon>Ascomycota</taxon>
        <taxon>Pezizomycotina</taxon>
        <taxon>Sordariomycetes</taxon>
        <taxon>Xylariomycetidae</taxon>
        <taxon>Xylariales</taxon>
        <taxon>Xylariaceae</taxon>
        <taxon>Xylaria</taxon>
    </lineage>
</organism>
<comment type="caution">
    <text evidence="4">The sequence shown here is derived from an EMBL/GenBank/DDBJ whole genome shotgun (WGS) entry which is preliminary data.</text>
</comment>
<protein>
    <recommendedName>
        <fullName evidence="3">N-acetyltransferase domain-containing protein</fullName>
    </recommendedName>
</protein>
<name>A0A553IA69_9PEZI</name>
<dbReference type="InterPro" id="IPR016181">
    <property type="entry name" value="Acyl_CoA_acyltransferase"/>
</dbReference>
<dbReference type="PANTHER" id="PTHR43877:SF2">
    <property type="entry name" value="AMINOALKYLPHOSPHONATE N-ACETYLTRANSFERASE-RELATED"/>
    <property type="match status" value="1"/>
</dbReference>
<proteinExistence type="predicted"/>